<dbReference type="InterPro" id="IPR053249">
    <property type="entry name" value="LFS"/>
</dbReference>
<dbReference type="InterPro" id="IPR019587">
    <property type="entry name" value="Polyketide_cyclase/dehydratase"/>
</dbReference>
<sequence>MAEESSAKWEGKAMVELAGTDAESVWPAIEDFCNIHKWIPIDTSYRVEGIPGQPGLIRYCAAAVKGGDSGGDAQTVTPTVNWAKEKLLTIDPLQRSLSYQVLDNNLGFKSYVATVRVFPINEDPKLGCKIEWGFVCDPVEGFTLQALQYLVESYVQSLAKKIELARSVTA</sequence>
<dbReference type="KEGG" id="aprc:113865664"/>
<dbReference type="PANTHER" id="PTHR33789">
    <property type="entry name" value="LACHRYMATORY-FACTOR SYNTHASE"/>
    <property type="match status" value="1"/>
</dbReference>
<reference evidence="1" key="1">
    <citation type="journal article" date="2019" name="Toxins">
        <title>Detection of Abrin-Like and Prepropulchellin-Like Toxin Genes and Transcripts Using Whole Genome Sequencing and Full-Length Transcript Sequencing of Abrus precatorius.</title>
        <authorList>
            <person name="Hovde B.T."/>
            <person name="Daligault H.E."/>
            <person name="Hanschen E.R."/>
            <person name="Kunde Y.A."/>
            <person name="Johnson M.B."/>
            <person name="Starkenburg S.R."/>
            <person name="Johnson S.L."/>
        </authorList>
    </citation>
    <scope>NUCLEOTIDE SEQUENCE [LARGE SCALE GENOMIC DNA]</scope>
</reference>
<dbReference type="SUPFAM" id="SSF55961">
    <property type="entry name" value="Bet v1-like"/>
    <property type="match status" value="1"/>
</dbReference>
<dbReference type="GeneID" id="113865664"/>
<protein>
    <submittedName>
        <fullName evidence="2">Lachrymatory-factor synthase</fullName>
    </submittedName>
</protein>
<reference evidence="2" key="2">
    <citation type="submission" date="2025-08" db="UniProtKB">
        <authorList>
            <consortium name="RefSeq"/>
        </authorList>
    </citation>
    <scope>IDENTIFICATION</scope>
    <source>
        <tissue evidence="2">Young leaves</tissue>
    </source>
</reference>
<keyword evidence="1" id="KW-1185">Reference proteome</keyword>
<accession>A0A8B8LLC0</accession>
<evidence type="ECO:0000313" key="2">
    <source>
        <dbReference type="RefSeq" id="XP_027356173.1"/>
    </source>
</evidence>
<organism evidence="1 2">
    <name type="scientific">Abrus precatorius</name>
    <name type="common">Indian licorice</name>
    <name type="synonym">Glycine abrus</name>
    <dbReference type="NCBI Taxonomy" id="3816"/>
    <lineage>
        <taxon>Eukaryota</taxon>
        <taxon>Viridiplantae</taxon>
        <taxon>Streptophyta</taxon>
        <taxon>Embryophyta</taxon>
        <taxon>Tracheophyta</taxon>
        <taxon>Spermatophyta</taxon>
        <taxon>Magnoliopsida</taxon>
        <taxon>eudicotyledons</taxon>
        <taxon>Gunneridae</taxon>
        <taxon>Pentapetalae</taxon>
        <taxon>rosids</taxon>
        <taxon>fabids</taxon>
        <taxon>Fabales</taxon>
        <taxon>Fabaceae</taxon>
        <taxon>Papilionoideae</taxon>
        <taxon>50 kb inversion clade</taxon>
        <taxon>NPAAA clade</taxon>
        <taxon>indigoferoid/millettioid clade</taxon>
        <taxon>Abreae</taxon>
        <taxon>Abrus</taxon>
    </lineage>
</organism>
<dbReference type="CDD" id="cd07821">
    <property type="entry name" value="PYR_PYL_RCAR_like"/>
    <property type="match status" value="1"/>
</dbReference>
<dbReference type="PANTHER" id="PTHR33789:SF11">
    <property type="entry name" value="OS05G0202300 PROTEIN"/>
    <property type="match status" value="1"/>
</dbReference>
<name>A0A8B8LLC0_ABRPR</name>
<dbReference type="Pfam" id="PF10604">
    <property type="entry name" value="Polyketide_cyc2"/>
    <property type="match status" value="1"/>
</dbReference>
<dbReference type="Proteomes" id="UP000694853">
    <property type="component" value="Unplaced"/>
</dbReference>
<gene>
    <name evidence="2" type="primary">LOC113865664</name>
</gene>
<evidence type="ECO:0000313" key="1">
    <source>
        <dbReference type="Proteomes" id="UP000694853"/>
    </source>
</evidence>
<dbReference type="OrthoDB" id="1929286at2759"/>
<proteinExistence type="predicted"/>
<dbReference type="GO" id="GO:0004864">
    <property type="term" value="F:protein phosphatase inhibitor activity"/>
    <property type="evidence" value="ECO:0007669"/>
    <property type="project" value="UniProtKB-ARBA"/>
</dbReference>
<dbReference type="RefSeq" id="XP_027356173.1">
    <property type="nucleotide sequence ID" value="XM_027500372.1"/>
</dbReference>
<dbReference type="AlphaFoldDB" id="A0A8B8LLC0"/>
<dbReference type="Gene3D" id="3.30.530.20">
    <property type="match status" value="1"/>
</dbReference>
<dbReference type="InterPro" id="IPR023393">
    <property type="entry name" value="START-like_dom_sf"/>
</dbReference>